<feature type="region of interest" description="Disordered" evidence="1">
    <location>
        <begin position="1"/>
        <end position="49"/>
    </location>
</feature>
<dbReference type="AlphaFoldDB" id="B9F4Q4"/>
<protein>
    <submittedName>
        <fullName evidence="2">Uncharacterized protein</fullName>
    </submittedName>
</protein>
<dbReference type="EMBL" id="CM000139">
    <property type="protein sequence ID" value="EEE58122.1"/>
    <property type="molecule type" value="Genomic_DNA"/>
</dbReference>
<accession>B9F4Q4</accession>
<gene>
    <name evidence="2" type="ORF">OsJ_09016</name>
</gene>
<feature type="compositionally biased region" description="Basic and acidic residues" evidence="1">
    <location>
        <begin position="32"/>
        <end position="49"/>
    </location>
</feature>
<evidence type="ECO:0000256" key="1">
    <source>
        <dbReference type="SAM" id="MobiDB-lite"/>
    </source>
</evidence>
<feature type="compositionally biased region" description="Basic residues" evidence="1">
    <location>
        <begin position="18"/>
        <end position="31"/>
    </location>
</feature>
<reference evidence="2" key="2">
    <citation type="submission" date="2008-12" db="EMBL/GenBank/DDBJ databases">
        <title>Improved gene annotation of the rice (Oryza sativa) genomes.</title>
        <authorList>
            <person name="Wang J."/>
            <person name="Li R."/>
            <person name="Fan W."/>
            <person name="Huang Q."/>
            <person name="Zhang J."/>
            <person name="Zhou Y."/>
            <person name="Hu Y."/>
            <person name="Zi S."/>
            <person name="Li J."/>
            <person name="Ni P."/>
            <person name="Zheng H."/>
            <person name="Zhang Y."/>
            <person name="Zhao M."/>
            <person name="Hao Q."/>
            <person name="McDermott J."/>
            <person name="Samudrala R."/>
            <person name="Kristiansen K."/>
            <person name="Wong G.K.-S."/>
        </authorList>
    </citation>
    <scope>NUCLEOTIDE SEQUENCE</scope>
</reference>
<dbReference type="Proteomes" id="UP000007752">
    <property type="component" value="Chromosome 2"/>
</dbReference>
<name>B9F4Q4_ORYSJ</name>
<proteinExistence type="predicted"/>
<organism evidence="2">
    <name type="scientific">Oryza sativa subsp. japonica</name>
    <name type="common">Rice</name>
    <dbReference type="NCBI Taxonomy" id="39947"/>
    <lineage>
        <taxon>Eukaryota</taxon>
        <taxon>Viridiplantae</taxon>
        <taxon>Streptophyta</taxon>
        <taxon>Embryophyta</taxon>
        <taxon>Tracheophyta</taxon>
        <taxon>Spermatophyta</taxon>
        <taxon>Magnoliopsida</taxon>
        <taxon>Liliopsida</taxon>
        <taxon>Poales</taxon>
        <taxon>Poaceae</taxon>
        <taxon>BOP clade</taxon>
        <taxon>Oryzoideae</taxon>
        <taxon>Oryzeae</taxon>
        <taxon>Oryzinae</taxon>
        <taxon>Oryza</taxon>
        <taxon>Oryza sativa</taxon>
    </lineage>
</organism>
<evidence type="ECO:0000313" key="2">
    <source>
        <dbReference type="EMBL" id="EEE58122.1"/>
    </source>
</evidence>
<reference evidence="2" key="1">
    <citation type="journal article" date="2005" name="PLoS Biol.">
        <title>The genomes of Oryza sativa: a history of duplications.</title>
        <authorList>
            <person name="Yu J."/>
            <person name="Wang J."/>
            <person name="Lin W."/>
            <person name="Li S."/>
            <person name="Li H."/>
            <person name="Zhou J."/>
            <person name="Ni P."/>
            <person name="Dong W."/>
            <person name="Hu S."/>
            <person name="Zeng C."/>
            <person name="Zhang J."/>
            <person name="Zhang Y."/>
            <person name="Li R."/>
            <person name="Xu Z."/>
            <person name="Li S."/>
            <person name="Li X."/>
            <person name="Zheng H."/>
            <person name="Cong L."/>
            <person name="Lin L."/>
            <person name="Yin J."/>
            <person name="Geng J."/>
            <person name="Li G."/>
            <person name="Shi J."/>
            <person name="Liu J."/>
            <person name="Lv H."/>
            <person name="Li J."/>
            <person name="Wang J."/>
            <person name="Deng Y."/>
            <person name="Ran L."/>
            <person name="Shi X."/>
            <person name="Wang X."/>
            <person name="Wu Q."/>
            <person name="Li C."/>
            <person name="Ren X."/>
            <person name="Wang J."/>
            <person name="Wang X."/>
            <person name="Li D."/>
            <person name="Liu D."/>
            <person name="Zhang X."/>
            <person name="Ji Z."/>
            <person name="Zhao W."/>
            <person name="Sun Y."/>
            <person name="Zhang Z."/>
            <person name="Bao J."/>
            <person name="Han Y."/>
            <person name="Dong L."/>
            <person name="Ji J."/>
            <person name="Chen P."/>
            <person name="Wu S."/>
            <person name="Liu J."/>
            <person name="Xiao Y."/>
            <person name="Bu D."/>
            <person name="Tan J."/>
            <person name="Yang L."/>
            <person name="Ye C."/>
            <person name="Zhang J."/>
            <person name="Xu J."/>
            <person name="Zhou Y."/>
            <person name="Yu Y."/>
            <person name="Zhang B."/>
            <person name="Zhuang S."/>
            <person name="Wei H."/>
            <person name="Liu B."/>
            <person name="Lei M."/>
            <person name="Yu H."/>
            <person name="Li Y."/>
            <person name="Xu H."/>
            <person name="Wei S."/>
            <person name="He X."/>
            <person name="Fang L."/>
            <person name="Zhang Z."/>
            <person name="Zhang Y."/>
            <person name="Huang X."/>
            <person name="Su Z."/>
            <person name="Tong W."/>
            <person name="Li J."/>
            <person name="Tong Z."/>
            <person name="Li S."/>
            <person name="Ye J."/>
            <person name="Wang L."/>
            <person name="Fang L."/>
            <person name="Lei T."/>
            <person name="Chen C."/>
            <person name="Chen H."/>
            <person name="Xu Z."/>
            <person name="Li H."/>
            <person name="Huang H."/>
            <person name="Zhang F."/>
            <person name="Xu H."/>
            <person name="Li N."/>
            <person name="Zhao C."/>
            <person name="Li S."/>
            <person name="Dong L."/>
            <person name="Huang Y."/>
            <person name="Li L."/>
            <person name="Xi Y."/>
            <person name="Qi Q."/>
            <person name="Li W."/>
            <person name="Zhang B."/>
            <person name="Hu W."/>
            <person name="Zhang Y."/>
            <person name="Tian X."/>
            <person name="Jiao Y."/>
            <person name="Liang X."/>
            <person name="Jin J."/>
            <person name="Gao L."/>
            <person name="Zheng W."/>
            <person name="Hao B."/>
            <person name="Liu S."/>
            <person name="Wang W."/>
            <person name="Yuan L."/>
            <person name="Cao M."/>
            <person name="McDermott J."/>
            <person name="Samudrala R."/>
            <person name="Wang J."/>
            <person name="Wong G.K."/>
            <person name="Yang H."/>
        </authorList>
    </citation>
    <scope>NUCLEOTIDE SEQUENCE [LARGE SCALE GENOMIC DNA]</scope>
</reference>
<sequence>MEPADSQDGAVIKEARARDKKKRGDRKKLEKKKWMDYNTREASRQRLNQ</sequence>